<gene>
    <name evidence="6" type="ORF">UABAM_03565</name>
</gene>
<proteinExistence type="predicted"/>
<feature type="domain" description="Protein kinase" evidence="5">
    <location>
        <begin position="77"/>
        <end position="336"/>
    </location>
</feature>
<dbReference type="Gene3D" id="1.10.510.10">
    <property type="entry name" value="Transferase(Phosphotransferase) domain 1"/>
    <property type="match status" value="1"/>
</dbReference>
<dbReference type="GO" id="GO:0005524">
    <property type="term" value="F:ATP binding"/>
    <property type="evidence" value="ECO:0007669"/>
    <property type="project" value="UniProtKB-UniRule"/>
</dbReference>
<dbReference type="KEGG" id="uam:UABAM_03565"/>
<dbReference type="GO" id="GO:0004674">
    <property type="term" value="F:protein serine/threonine kinase activity"/>
    <property type="evidence" value="ECO:0007669"/>
    <property type="project" value="UniProtKB-KW"/>
</dbReference>
<feature type="compositionally biased region" description="Polar residues" evidence="4">
    <location>
        <begin position="41"/>
        <end position="56"/>
    </location>
</feature>
<evidence type="ECO:0000256" key="1">
    <source>
        <dbReference type="ARBA" id="ARBA00022741"/>
    </source>
</evidence>
<keyword evidence="1 3" id="KW-0547">Nucleotide-binding</keyword>
<dbReference type="RefSeq" id="WP_151969316.1">
    <property type="nucleotide sequence ID" value="NZ_AP019860.1"/>
</dbReference>
<dbReference type="InterPro" id="IPR011009">
    <property type="entry name" value="Kinase-like_dom_sf"/>
</dbReference>
<name>A0A5S9F463_UABAM</name>
<evidence type="ECO:0000313" key="6">
    <source>
        <dbReference type="EMBL" id="BBM85202.1"/>
    </source>
</evidence>
<dbReference type="InterPro" id="IPR017441">
    <property type="entry name" value="Protein_kinase_ATP_BS"/>
</dbReference>
<evidence type="ECO:0000259" key="5">
    <source>
        <dbReference type="PROSITE" id="PS50011"/>
    </source>
</evidence>
<dbReference type="PROSITE" id="PS00107">
    <property type="entry name" value="PROTEIN_KINASE_ATP"/>
    <property type="match status" value="1"/>
</dbReference>
<dbReference type="Proteomes" id="UP000326354">
    <property type="component" value="Chromosome"/>
</dbReference>
<dbReference type="CDD" id="cd14014">
    <property type="entry name" value="STKc_PknB_like"/>
    <property type="match status" value="1"/>
</dbReference>
<keyword evidence="2 3" id="KW-0067">ATP-binding</keyword>
<evidence type="ECO:0000256" key="3">
    <source>
        <dbReference type="PROSITE-ProRule" id="PRU10141"/>
    </source>
</evidence>
<feature type="compositionally biased region" description="Polar residues" evidence="4">
    <location>
        <begin position="13"/>
        <end position="30"/>
    </location>
</feature>
<evidence type="ECO:0000256" key="4">
    <source>
        <dbReference type="SAM" id="MobiDB-lite"/>
    </source>
</evidence>
<dbReference type="EMBL" id="AP019860">
    <property type="protein sequence ID" value="BBM85202.1"/>
    <property type="molecule type" value="Genomic_DNA"/>
</dbReference>
<dbReference type="PANTHER" id="PTHR24361">
    <property type="entry name" value="MITOGEN-ACTIVATED KINASE KINASE KINASE"/>
    <property type="match status" value="1"/>
</dbReference>
<dbReference type="SUPFAM" id="SSF56112">
    <property type="entry name" value="Protein kinase-like (PK-like)"/>
    <property type="match status" value="1"/>
</dbReference>
<keyword evidence="6" id="KW-0723">Serine/threonine-protein kinase</keyword>
<dbReference type="PROSITE" id="PS50011">
    <property type="entry name" value="PROTEIN_KINASE_DOM"/>
    <property type="match status" value="1"/>
</dbReference>
<dbReference type="PROSITE" id="PS00108">
    <property type="entry name" value="PROTEIN_KINASE_ST"/>
    <property type="match status" value="1"/>
</dbReference>
<dbReference type="InterPro" id="IPR008271">
    <property type="entry name" value="Ser/Thr_kinase_AS"/>
</dbReference>
<feature type="binding site" evidence="3">
    <location>
        <position position="106"/>
    </location>
    <ligand>
        <name>ATP</name>
        <dbReference type="ChEBI" id="CHEBI:30616"/>
    </ligand>
</feature>
<feature type="region of interest" description="Disordered" evidence="4">
    <location>
        <begin position="1"/>
        <end position="67"/>
    </location>
</feature>
<dbReference type="Pfam" id="PF00498">
    <property type="entry name" value="FHA"/>
    <property type="match status" value="1"/>
</dbReference>
<evidence type="ECO:0000313" key="7">
    <source>
        <dbReference type="Proteomes" id="UP000326354"/>
    </source>
</evidence>
<dbReference type="SUPFAM" id="SSF49879">
    <property type="entry name" value="SMAD/FHA domain"/>
    <property type="match status" value="1"/>
</dbReference>
<dbReference type="OrthoDB" id="6111975at2"/>
<dbReference type="CDD" id="cd00060">
    <property type="entry name" value="FHA"/>
    <property type="match status" value="1"/>
</dbReference>
<dbReference type="AlphaFoldDB" id="A0A5S9F463"/>
<dbReference type="InterPro" id="IPR053235">
    <property type="entry name" value="Ser_Thr_kinase"/>
</dbReference>
<evidence type="ECO:0000256" key="2">
    <source>
        <dbReference type="ARBA" id="ARBA00022840"/>
    </source>
</evidence>
<sequence>MTNPENKNKDSFSSRIKTSLQQKENGAQNETLDKLRHISGSKVTDSTVIDTRSPKSTGRKSKPTSQEEFKCLDADRYEVIEEIGSGGFGRVYKGFDTKLSRQIAIKTVRFDKNTETIAFENEARTLAQCNHPNIVQVHDVLKSNDSSCIVMEFINGPNICEYAATLKESKQSKQWQRILCSHIVDLVDALCYMHKREIYHQDIKPKNILVSLSNSCAKLVDFGLAIDYFDQSKHSGLSGTYGYMPPEKFCGEGTPKMHDIYAFGAVFFEVFTGRVANPGETAREVAEHVVEGKIEFSDTESINEKLQKICLKCLEKDPEKRYQSFEEIYRDIMKYLGGNTAVNDYPYLSLIADKKKLVFPLTQSKNFIGRTFNNQIVIPDPSISRSQAVIEISETVKIKNLSEVNKIKVGNIELGYEQKMQLVGHETIKISDYIFHYIPRSEIQDTKEMVIEIEGKNSQVVNRVVTPISASQKEAQKIGLTYSQIDNSMWESTIATQERKESPISSLSTKDEKPLKSQDIQELQSSIDKLKKTIEQFEQKLSQQ</sequence>
<keyword evidence="6" id="KW-0808">Transferase</keyword>
<protein>
    <submittedName>
        <fullName evidence="6">Serine/threonine protein kinase</fullName>
    </submittedName>
</protein>
<dbReference type="InterPro" id="IPR000253">
    <property type="entry name" value="FHA_dom"/>
</dbReference>
<feature type="region of interest" description="Disordered" evidence="4">
    <location>
        <begin position="495"/>
        <end position="521"/>
    </location>
</feature>
<dbReference type="Gene3D" id="2.60.200.20">
    <property type="match status" value="1"/>
</dbReference>
<dbReference type="InterPro" id="IPR000719">
    <property type="entry name" value="Prot_kinase_dom"/>
</dbReference>
<dbReference type="Pfam" id="PF00069">
    <property type="entry name" value="Pkinase"/>
    <property type="match status" value="1"/>
</dbReference>
<dbReference type="SMART" id="SM00220">
    <property type="entry name" value="S_TKc"/>
    <property type="match status" value="1"/>
</dbReference>
<dbReference type="Gene3D" id="3.30.200.20">
    <property type="entry name" value="Phosphorylase Kinase, domain 1"/>
    <property type="match status" value="1"/>
</dbReference>
<keyword evidence="7" id="KW-1185">Reference proteome</keyword>
<keyword evidence="6" id="KW-0418">Kinase</keyword>
<reference evidence="6 7" key="1">
    <citation type="submission" date="2019-08" db="EMBL/GenBank/DDBJ databases">
        <title>Complete genome sequence of Candidatus Uab amorphum.</title>
        <authorList>
            <person name="Shiratori T."/>
            <person name="Suzuki S."/>
            <person name="Kakizawa Y."/>
            <person name="Ishida K."/>
        </authorList>
    </citation>
    <scope>NUCLEOTIDE SEQUENCE [LARGE SCALE GENOMIC DNA]</scope>
    <source>
        <strain evidence="6 7">SRT547</strain>
    </source>
</reference>
<dbReference type="InterPro" id="IPR008984">
    <property type="entry name" value="SMAD_FHA_dom_sf"/>
</dbReference>
<feature type="compositionally biased region" description="Basic and acidic residues" evidence="4">
    <location>
        <begin position="1"/>
        <end position="12"/>
    </location>
</feature>
<dbReference type="GO" id="GO:0005737">
    <property type="term" value="C:cytoplasm"/>
    <property type="evidence" value="ECO:0007669"/>
    <property type="project" value="TreeGrafter"/>
</dbReference>
<organism evidence="6 7">
    <name type="scientific">Uabimicrobium amorphum</name>
    <dbReference type="NCBI Taxonomy" id="2596890"/>
    <lineage>
        <taxon>Bacteria</taxon>
        <taxon>Pseudomonadati</taxon>
        <taxon>Planctomycetota</taxon>
        <taxon>Candidatus Uabimicrobiia</taxon>
        <taxon>Candidatus Uabimicrobiales</taxon>
        <taxon>Candidatus Uabimicrobiaceae</taxon>
        <taxon>Candidatus Uabimicrobium</taxon>
    </lineage>
</organism>
<accession>A0A5S9F463</accession>